<keyword evidence="6" id="KW-1133">Transmembrane helix</keyword>
<feature type="transmembrane region" description="Helical" evidence="6">
    <location>
        <begin position="103"/>
        <end position="127"/>
    </location>
</feature>
<dbReference type="Gene3D" id="1.20.120.1760">
    <property type="match status" value="1"/>
</dbReference>
<evidence type="ECO:0000256" key="4">
    <source>
        <dbReference type="ARBA" id="ARBA00023136"/>
    </source>
</evidence>
<feature type="transmembrane region" description="Helical" evidence="6">
    <location>
        <begin position="227"/>
        <end position="248"/>
    </location>
</feature>
<dbReference type="GO" id="GO:0006654">
    <property type="term" value="P:phosphatidic acid biosynthetic process"/>
    <property type="evidence" value="ECO:0007669"/>
    <property type="project" value="EnsemblFungi"/>
</dbReference>
<evidence type="ECO:0000256" key="1">
    <source>
        <dbReference type="ARBA" id="ARBA00004370"/>
    </source>
</evidence>
<evidence type="ECO:0000256" key="5">
    <source>
        <dbReference type="RuleBase" id="RU003750"/>
    </source>
</evidence>
<proteinExistence type="inferred from homology"/>
<dbReference type="RefSeq" id="XP_018735834.1">
    <property type="nucleotide sequence ID" value="XM_018878541.1"/>
</dbReference>
<keyword evidence="6" id="KW-0812">Transmembrane</keyword>
<dbReference type="InterPro" id="IPR000462">
    <property type="entry name" value="CDP-OH_P_trans"/>
</dbReference>
<dbReference type="GO" id="GO:0016780">
    <property type="term" value="F:phosphotransferase activity, for other substituted phosphate groups"/>
    <property type="evidence" value="ECO:0007669"/>
    <property type="project" value="InterPro"/>
</dbReference>
<feature type="transmembrane region" description="Helical" evidence="6">
    <location>
        <begin position="74"/>
        <end position="91"/>
    </location>
</feature>
<dbReference type="GO" id="GO:0101026">
    <property type="term" value="P:mitotic nuclear membrane biogenesis"/>
    <property type="evidence" value="ECO:0007669"/>
    <property type="project" value="EnsemblFungi"/>
</dbReference>
<dbReference type="Pfam" id="PF01066">
    <property type="entry name" value="CDP-OH_P_transf"/>
    <property type="match status" value="1"/>
</dbReference>
<reference evidence="7 8" key="1">
    <citation type="submission" date="2016-02" db="EMBL/GenBank/DDBJ databases">
        <title>Complete genome sequence and transcriptome regulation of the pentose utilising yeast Sugiyamaella lignohabitans.</title>
        <authorList>
            <person name="Bellasio M."/>
            <person name="Peymann A."/>
            <person name="Valli M."/>
            <person name="Sipitzky M."/>
            <person name="Graf A."/>
            <person name="Sauer M."/>
            <person name="Marx H."/>
            <person name="Mattanovich D."/>
        </authorList>
    </citation>
    <scope>NUCLEOTIDE SEQUENCE [LARGE SCALE GENOMIC DNA]</scope>
    <source>
        <strain evidence="7 8">CBS 10342</strain>
    </source>
</reference>
<dbReference type="InterPro" id="IPR043130">
    <property type="entry name" value="CDP-OH_PTrfase_TM_dom"/>
</dbReference>
<accession>A0A161HK96</accession>
<dbReference type="GO" id="GO:0016020">
    <property type="term" value="C:membrane"/>
    <property type="evidence" value="ECO:0007669"/>
    <property type="project" value="UniProtKB-SubCell"/>
</dbReference>
<dbReference type="PANTHER" id="PTHR10414:SF37">
    <property type="entry name" value="BB IN A BOXCAR, ISOFORM C"/>
    <property type="match status" value="1"/>
</dbReference>
<gene>
    <name evidence="7" type="primary">CPT1</name>
    <name evidence="7" type="ORF">AWJ20_1643</name>
</gene>
<dbReference type="InterPro" id="IPR048254">
    <property type="entry name" value="CDP_ALCOHOL_P_TRANSF_CS"/>
</dbReference>
<dbReference type="AlphaFoldDB" id="A0A161HK96"/>
<feature type="transmembrane region" description="Helical" evidence="6">
    <location>
        <begin position="260"/>
        <end position="278"/>
    </location>
</feature>
<dbReference type="InterPro" id="IPR014472">
    <property type="entry name" value="CHOPT"/>
</dbReference>
<evidence type="ECO:0000313" key="7">
    <source>
        <dbReference type="EMBL" id="ANB13357.1"/>
    </source>
</evidence>
<comment type="similarity">
    <text evidence="2 5">Belongs to the CDP-alcohol phosphatidyltransferase class-I family.</text>
</comment>
<feature type="transmembrane region" description="Helical" evidence="6">
    <location>
        <begin position="290"/>
        <end position="313"/>
    </location>
</feature>
<feature type="transmembrane region" description="Helical" evidence="6">
    <location>
        <begin position="201"/>
        <end position="221"/>
    </location>
</feature>
<keyword evidence="4 6" id="KW-0472">Membrane</keyword>
<comment type="subcellular location">
    <subcellularLocation>
        <location evidence="1">Membrane</location>
    </subcellularLocation>
</comment>
<dbReference type="KEGG" id="slb:AWJ20_1643"/>
<evidence type="ECO:0000256" key="3">
    <source>
        <dbReference type="ARBA" id="ARBA00022679"/>
    </source>
</evidence>
<dbReference type="EMBL" id="CP014501">
    <property type="protein sequence ID" value="ANB13357.1"/>
    <property type="molecule type" value="Genomic_DNA"/>
</dbReference>
<keyword evidence="8" id="KW-1185">Reference proteome</keyword>
<protein>
    <submittedName>
        <fullName evidence="7">Diacylglycerol cholinephosphotransferase</fullName>
    </submittedName>
</protein>
<evidence type="ECO:0000256" key="6">
    <source>
        <dbReference type="SAM" id="Phobius"/>
    </source>
</evidence>
<sequence>MLYYNPTFDKECPPWLYISYALGLFLYQTFDACDGLQARRTGQSGPLGELFDHCVDALNTTLEVLIFASVTNMGYGWSVVASQFATLLNFYMSTWEEYHTGTLFLSAFSGPVEGILIVVAIFTITAFTGPQFWHSELFSLLNNNIIETLESVHELPDIVKHMTLIDVYLVFAGVGLIFNIQAASSHVLAARAKKNLPFLPAIYELIPFLFFFGTLMVWILISPTILYGYLLPLAFATGIISAFTVGRIITAHVTSQKFPLWNPLLFMPSIGIAVNILSKLFGWDETLSEVAAVWAGLGLSIGVYGSFIAEIIVEITTYLDIGCLYIKHPNVDKVK</sequence>
<keyword evidence="3 5" id="KW-0808">Transferase</keyword>
<evidence type="ECO:0000313" key="8">
    <source>
        <dbReference type="Proteomes" id="UP000189580"/>
    </source>
</evidence>
<evidence type="ECO:0000256" key="2">
    <source>
        <dbReference type="ARBA" id="ARBA00010441"/>
    </source>
</evidence>
<dbReference type="PROSITE" id="PS00379">
    <property type="entry name" value="CDP_ALCOHOL_P_TRANSF"/>
    <property type="match status" value="1"/>
</dbReference>
<name>A0A161HK96_9ASCO</name>
<feature type="transmembrane region" description="Helical" evidence="6">
    <location>
        <begin position="167"/>
        <end position="189"/>
    </location>
</feature>
<organism evidence="7 8">
    <name type="scientific">Sugiyamaella lignohabitans</name>
    <dbReference type="NCBI Taxonomy" id="796027"/>
    <lineage>
        <taxon>Eukaryota</taxon>
        <taxon>Fungi</taxon>
        <taxon>Dikarya</taxon>
        <taxon>Ascomycota</taxon>
        <taxon>Saccharomycotina</taxon>
        <taxon>Dipodascomycetes</taxon>
        <taxon>Dipodascales</taxon>
        <taxon>Trichomonascaceae</taxon>
        <taxon>Sugiyamaella</taxon>
    </lineage>
</organism>
<dbReference type="GeneID" id="30033468"/>
<dbReference type="OrthoDB" id="196717at2759"/>
<dbReference type="Proteomes" id="UP000189580">
    <property type="component" value="Chromosome a"/>
</dbReference>
<dbReference type="PANTHER" id="PTHR10414">
    <property type="entry name" value="ETHANOLAMINEPHOSPHOTRANSFERASE"/>
    <property type="match status" value="1"/>
</dbReference>